<feature type="transmembrane region" description="Helical" evidence="1">
    <location>
        <begin position="7"/>
        <end position="26"/>
    </location>
</feature>
<dbReference type="AlphaFoldDB" id="A0A2A6JI22"/>
<keyword evidence="1" id="KW-0472">Membrane</keyword>
<gene>
    <name evidence="2" type="ORF">CO666_03740</name>
</gene>
<feature type="transmembrane region" description="Helical" evidence="1">
    <location>
        <begin position="32"/>
        <end position="53"/>
    </location>
</feature>
<dbReference type="Proteomes" id="UP000220768">
    <property type="component" value="Unassembled WGS sequence"/>
</dbReference>
<evidence type="ECO:0000313" key="3">
    <source>
        <dbReference type="Proteomes" id="UP000220768"/>
    </source>
</evidence>
<name>A0A2A6JI22_9HYPH</name>
<sequence length="232" mass="27039">MMRYMKWAGIGAALGALVGIAIFPVWQAWVNQFQTLITGIAAVLAATITIRTMERTDRESERRHRELVSIQTRPDRLKVSRALFPQIQDLRDIHFELSDLYDGKIEPPPGDDTREWSWVTEVSRRYLPRFDEIDRVLSRHQFQQGIVLFDGPTTRYLDELMEQNQVVRYTLHRHLEIVDAFDPTSNDHYHYHDGFADVFETAFVAIMLTVQLLKRLIASLEFTDRSYAVQGN</sequence>
<organism evidence="2 3">
    <name type="scientific">Rhizobium chutanense</name>
    <dbReference type="NCBI Taxonomy" id="2035448"/>
    <lineage>
        <taxon>Bacteria</taxon>
        <taxon>Pseudomonadati</taxon>
        <taxon>Pseudomonadota</taxon>
        <taxon>Alphaproteobacteria</taxon>
        <taxon>Hyphomicrobiales</taxon>
        <taxon>Rhizobiaceae</taxon>
        <taxon>Rhizobium/Agrobacterium group</taxon>
        <taxon>Rhizobium</taxon>
    </lineage>
</organism>
<keyword evidence="1" id="KW-0812">Transmembrane</keyword>
<keyword evidence="3" id="KW-1185">Reference proteome</keyword>
<reference evidence="2 3" key="1">
    <citation type="submission" date="2017-09" db="EMBL/GenBank/DDBJ databases">
        <title>Comparative genomics of rhizobia isolated from Phaseolus vulgaris in China.</title>
        <authorList>
            <person name="Tong W."/>
        </authorList>
    </citation>
    <scope>NUCLEOTIDE SEQUENCE [LARGE SCALE GENOMIC DNA]</scope>
    <source>
        <strain evidence="2 3">C5</strain>
    </source>
</reference>
<accession>A0A2A6JI22</accession>
<keyword evidence="1" id="KW-1133">Transmembrane helix</keyword>
<evidence type="ECO:0000256" key="1">
    <source>
        <dbReference type="SAM" id="Phobius"/>
    </source>
</evidence>
<comment type="caution">
    <text evidence="2">The sequence shown here is derived from an EMBL/GenBank/DDBJ whole genome shotgun (WGS) entry which is preliminary data.</text>
</comment>
<proteinExistence type="predicted"/>
<protein>
    <submittedName>
        <fullName evidence="2">Uncharacterized protein</fullName>
    </submittedName>
</protein>
<dbReference type="EMBL" id="NWSV01000002">
    <property type="protein sequence ID" value="PDT05727.1"/>
    <property type="molecule type" value="Genomic_DNA"/>
</dbReference>
<evidence type="ECO:0000313" key="2">
    <source>
        <dbReference type="EMBL" id="PDT05727.1"/>
    </source>
</evidence>